<dbReference type="GO" id="GO:0050660">
    <property type="term" value="F:flavin adenine dinucleotide binding"/>
    <property type="evidence" value="ECO:0007669"/>
    <property type="project" value="InterPro"/>
</dbReference>
<dbReference type="PANTHER" id="PTHR11552">
    <property type="entry name" value="GLUCOSE-METHANOL-CHOLINE GMC OXIDOREDUCTASE"/>
    <property type="match status" value="1"/>
</dbReference>
<dbReference type="Gene3D" id="3.30.560.10">
    <property type="entry name" value="Glucose Oxidase, domain 3"/>
    <property type="match status" value="1"/>
</dbReference>
<dbReference type="InterPro" id="IPR007867">
    <property type="entry name" value="GMC_OxRtase_C"/>
</dbReference>
<reference evidence="7" key="1">
    <citation type="journal article" date="2021" name="Nat. Commun.">
        <title>Genetic determinants of endophytism in the Arabidopsis root mycobiome.</title>
        <authorList>
            <person name="Mesny F."/>
            <person name="Miyauchi S."/>
            <person name="Thiergart T."/>
            <person name="Pickel B."/>
            <person name="Atanasova L."/>
            <person name="Karlsson M."/>
            <person name="Huettel B."/>
            <person name="Barry K.W."/>
            <person name="Haridas S."/>
            <person name="Chen C."/>
            <person name="Bauer D."/>
            <person name="Andreopoulos W."/>
            <person name="Pangilinan J."/>
            <person name="LaButti K."/>
            <person name="Riley R."/>
            <person name="Lipzen A."/>
            <person name="Clum A."/>
            <person name="Drula E."/>
            <person name="Henrissat B."/>
            <person name="Kohler A."/>
            <person name="Grigoriev I.V."/>
            <person name="Martin F.M."/>
            <person name="Hacquard S."/>
        </authorList>
    </citation>
    <scope>NUCLEOTIDE SEQUENCE</scope>
    <source>
        <strain evidence="7">MPI-CAGE-CH-0235</strain>
    </source>
</reference>
<dbReference type="GO" id="GO:0044550">
    <property type="term" value="P:secondary metabolite biosynthetic process"/>
    <property type="evidence" value="ECO:0007669"/>
    <property type="project" value="TreeGrafter"/>
</dbReference>
<evidence type="ECO:0000259" key="5">
    <source>
        <dbReference type="Pfam" id="PF00732"/>
    </source>
</evidence>
<comment type="similarity">
    <text evidence="1">Belongs to the GMC oxidoreductase family.</text>
</comment>
<sequence>MSISFASLLVLTVVVVATPVYRDSLIGLGLLGSHFGVPGLPASFDYIVVGGGTAGLTIARRLASNSSISVAVVEAGDLFEFSNGNFSQVPAYASYFTGSDPIIKNPYLDWYMYTEPQEQLGGRSILYDSGKILSGSSGRNFLWQMRGSTGCFRKWADEVGDSSYTLENMMPYFTKTYKYSPPDNDKRPSNSSAEHSEEHWDTSGGPMYVSYPSWVNSVSSWLRLAFEAQGMPSIPSFYGGQLLGNSWMANTLRPDTQSRSSASDFLRDALMETTNLIIYKSTLAKRILFKDGNQASGVTVNSGGVEYILTARREVIVSAGVMRSPQLLMVSGIGDRRLLEELNITLIADRPGVGQNMGDNVLVGPTFQVDLVTHSSLSNPSYLLTAIEKYNKKRTGILTNVGGDIAAFEKVPRHMISESTLKSLEDSFPADWPNLQYLILDAYFGNGNDSNPTVGDGKQYVAASVGLVSTFSRGNVSISSPNTAINPVISPNWLLDKRDQELAIAAFRRGRQLFQVEAMKPIVITEAYPGNAIESDAEILDIIRESANPVYNAVGTNKMGKLNDTMAVVNSNAQVFGVRGLRVVDASIFPFLPPGQPSATVYALAEKIADHIKLGQGCN</sequence>
<evidence type="ECO:0000256" key="2">
    <source>
        <dbReference type="ARBA" id="ARBA00023180"/>
    </source>
</evidence>
<evidence type="ECO:0000256" key="3">
    <source>
        <dbReference type="SAM" id="MobiDB-lite"/>
    </source>
</evidence>
<dbReference type="SUPFAM" id="SSF51905">
    <property type="entry name" value="FAD/NAD(P)-binding domain"/>
    <property type="match status" value="1"/>
</dbReference>
<name>A0A8K0WLC1_9HYPO</name>
<dbReference type="Pfam" id="PF05199">
    <property type="entry name" value="GMC_oxred_C"/>
    <property type="match status" value="1"/>
</dbReference>
<dbReference type="PANTHER" id="PTHR11552:SF138">
    <property type="entry name" value="DEHYDROGENASE PKFF-RELATED"/>
    <property type="match status" value="1"/>
</dbReference>
<feature type="domain" description="Glucose-methanol-choline oxidoreductase C-terminal" evidence="6">
    <location>
        <begin position="471"/>
        <end position="605"/>
    </location>
</feature>
<evidence type="ECO:0000259" key="6">
    <source>
        <dbReference type="Pfam" id="PF05199"/>
    </source>
</evidence>
<dbReference type="OrthoDB" id="269227at2759"/>
<keyword evidence="8" id="KW-1185">Reference proteome</keyword>
<organism evidence="7 8">
    <name type="scientific">Stachybotrys elegans</name>
    <dbReference type="NCBI Taxonomy" id="80388"/>
    <lineage>
        <taxon>Eukaryota</taxon>
        <taxon>Fungi</taxon>
        <taxon>Dikarya</taxon>
        <taxon>Ascomycota</taxon>
        <taxon>Pezizomycotina</taxon>
        <taxon>Sordariomycetes</taxon>
        <taxon>Hypocreomycetidae</taxon>
        <taxon>Hypocreales</taxon>
        <taxon>Stachybotryaceae</taxon>
        <taxon>Stachybotrys</taxon>
    </lineage>
</organism>
<dbReference type="GO" id="GO:0016614">
    <property type="term" value="F:oxidoreductase activity, acting on CH-OH group of donors"/>
    <property type="evidence" value="ECO:0007669"/>
    <property type="project" value="InterPro"/>
</dbReference>
<gene>
    <name evidence="7" type="ORF">B0I35DRAFT_362300</name>
</gene>
<feature type="domain" description="Glucose-methanol-choline oxidoreductase N-terminal" evidence="5">
    <location>
        <begin position="44"/>
        <end position="359"/>
    </location>
</feature>
<feature type="signal peptide" evidence="4">
    <location>
        <begin position="1"/>
        <end position="17"/>
    </location>
</feature>
<dbReference type="Pfam" id="PF00732">
    <property type="entry name" value="GMC_oxred_N"/>
    <property type="match status" value="1"/>
</dbReference>
<dbReference type="InterPro" id="IPR000172">
    <property type="entry name" value="GMC_OxRdtase_N"/>
</dbReference>
<evidence type="ECO:0000256" key="4">
    <source>
        <dbReference type="SAM" id="SignalP"/>
    </source>
</evidence>
<evidence type="ECO:0000313" key="8">
    <source>
        <dbReference type="Proteomes" id="UP000813444"/>
    </source>
</evidence>
<feature type="region of interest" description="Disordered" evidence="3">
    <location>
        <begin position="180"/>
        <end position="201"/>
    </location>
</feature>
<dbReference type="InterPro" id="IPR012132">
    <property type="entry name" value="GMC_OxRdtase"/>
</dbReference>
<dbReference type="Gene3D" id="3.50.50.60">
    <property type="entry name" value="FAD/NAD(P)-binding domain"/>
    <property type="match status" value="1"/>
</dbReference>
<feature type="chain" id="PRO_5035422312" evidence="4">
    <location>
        <begin position="18"/>
        <end position="619"/>
    </location>
</feature>
<dbReference type="EMBL" id="JAGPNK010000019">
    <property type="protein sequence ID" value="KAH7305267.1"/>
    <property type="molecule type" value="Genomic_DNA"/>
</dbReference>
<comment type="caution">
    <text evidence="7">The sequence shown here is derived from an EMBL/GenBank/DDBJ whole genome shotgun (WGS) entry which is preliminary data.</text>
</comment>
<dbReference type="AlphaFoldDB" id="A0A8K0WLC1"/>
<evidence type="ECO:0000256" key="1">
    <source>
        <dbReference type="ARBA" id="ARBA00010790"/>
    </source>
</evidence>
<proteinExistence type="inferred from homology"/>
<feature type="compositionally biased region" description="Basic and acidic residues" evidence="3">
    <location>
        <begin position="183"/>
        <end position="201"/>
    </location>
</feature>
<protein>
    <submittedName>
        <fullName evidence="7">Glucose-methanol-choline oxidoreductase</fullName>
    </submittedName>
</protein>
<evidence type="ECO:0000313" key="7">
    <source>
        <dbReference type="EMBL" id="KAH7305267.1"/>
    </source>
</evidence>
<dbReference type="InterPro" id="IPR036188">
    <property type="entry name" value="FAD/NAD-bd_sf"/>
</dbReference>
<dbReference type="PIRSF" id="PIRSF000137">
    <property type="entry name" value="Alcohol_oxidase"/>
    <property type="match status" value="1"/>
</dbReference>
<dbReference type="SUPFAM" id="SSF54373">
    <property type="entry name" value="FAD-linked reductases, C-terminal domain"/>
    <property type="match status" value="1"/>
</dbReference>
<keyword evidence="2" id="KW-0325">Glycoprotein</keyword>
<keyword evidence="4" id="KW-0732">Signal</keyword>
<accession>A0A8K0WLC1</accession>
<dbReference type="Proteomes" id="UP000813444">
    <property type="component" value="Unassembled WGS sequence"/>
</dbReference>